<feature type="domain" description="Response regulatory" evidence="2">
    <location>
        <begin position="2"/>
        <end position="118"/>
    </location>
</feature>
<dbReference type="RefSeq" id="WP_063388284.1">
    <property type="nucleotide sequence ID" value="NZ_LWBR01000028.1"/>
</dbReference>
<dbReference type="EMBL" id="LWBR01000028">
    <property type="protein sequence ID" value="KZN96071.1"/>
    <property type="molecule type" value="Genomic_DNA"/>
</dbReference>
<organism evidence="3 4">
    <name type="scientific">Aeribacillus pallidus</name>
    <dbReference type="NCBI Taxonomy" id="33936"/>
    <lineage>
        <taxon>Bacteria</taxon>
        <taxon>Bacillati</taxon>
        <taxon>Bacillota</taxon>
        <taxon>Bacilli</taxon>
        <taxon>Bacillales</taxon>
        <taxon>Bacillaceae</taxon>
        <taxon>Aeribacillus</taxon>
    </lineage>
</organism>
<dbReference type="PANTHER" id="PTHR43228">
    <property type="entry name" value="TWO-COMPONENT RESPONSE REGULATOR"/>
    <property type="match status" value="1"/>
</dbReference>
<dbReference type="PANTHER" id="PTHR43228:SF8">
    <property type="entry name" value="TRANSCRIPTIONAL REGULATORY PROTEIN GLNL"/>
    <property type="match status" value="1"/>
</dbReference>
<comment type="caution">
    <text evidence="3">The sequence shown here is derived from an EMBL/GenBank/DDBJ whole genome shotgun (WGS) entry which is preliminary data.</text>
</comment>
<dbReference type="AlphaFoldDB" id="A0A165XIN4"/>
<feature type="modified residue" description="4-aspartylphosphate" evidence="1">
    <location>
        <position position="54"/>
    </location>
</feature>
<keyword evidence="4" id="KW-1185">Reference proteome</keyword>
<dbReference type="Pfam" id="PF08664">
    <property type="entry name" value="YcbB"/>
    <property type="match status" value="1"/>
</dbReference>
<proteinExistence type="predicted"/>
<reference evidence="3 4" key="1">
    <citation type="submission" date="2016-04" db="EMBL/GenBank/DDBJ databases">
        <title>Draft genome sequence of Aeribacillus pallidus 8m3 from petroleum reservoir.</title>
        <authorList>
            <person name="Poltaraus A.B."/>
            <person name="Nazina T.N."/>
            <person name="Tourova T.P."/>
            <person name="Malakho S.M."/>
            <person name="Korshunova A.V."/>
            <person name="Sokolova D.S."/>
        </authorList>
    </citation>
    <scope>NUCLEOTIDE SEQUENCE [LARGE SCALE GENOMIC DNA]</scope>
    <source>
        <strain evidence="3 4">8m3</strain>
    </source>
</reference>
<gene>
    <name evidence="3" type="ORF">AZI98_10725</name>
</gene>
<accession>A0A165XIN4</accession>
<dbReference type="SUPFAM" id="SSF52172">
    <property type="entry name" value="CheY-like"/>
    <property type="match status" value="1"/>
</dbReference>
<sequence length="309" mass="35453">MRFFIIDDDESIRTMLWHIIEDEELGEVVGEAADGADVSGEFLNLKKVDILLVDLLMPIQDGIETIKKIKPIFKGKIVMISQVESKDMIGQAYEYGIENYITKPINKIEVLSILKKVMGHIRLEKTIQDIHHSLYSVMNVDHLLKQNVNPYKENSLSASARFLLSELGIAGESGSKDLIEIMQFLYDYEQEKTFAGGFPSLKEIFRNIALKKLGEGASEEELKREIKASEQRVRRAIYHSLNNLASLGLTDFIHPKFENYSSKFFDFIAVRQKMEELKADRPAAASSIRINTKKFIHAFYFEIKHLMEE</sequence>
<dbReference type="STRING" id="33936.AZI98_10725"/>
<dbReference type="InterPro" id="IPR011006">
    <property type="entry name" value="CheY-like_superfamily"/>
</dbReference>
<dbReference type="SMART" id="SM00448">
    <property type="entry name" value="REC"/>
    <property type="match status" value="1"/>
</dbReference>
<protein>
    <submittedName>
        <fullName evidence="3">Transcriptional regulator</fullName>
    </submittedName>
</protein>
<dbReference type="GO" id="GO:0000160">
    <property type="term" value="P:phosphorelay signal transduction system"/>
    <property type="evidence" value="ECO:0007669"/>
    <property type="project" value="InterPro"/>
</dbReference>
<name>A0A165XIN4_9BACI</name>
<dbReference type="Gene3D" id="3.40.50.2300">
    <property type="match status" value="1"/>
</dbReference>
<evidence type="ECO:0000313" key="3">
    <source>
        <dbReference type="EMBL" id="KZN96071.1"/>
    </source>
</evidence>
<dbReference type="Pfam" id="PF00072">
    <property type="entry name" value="Response_reg"/>
    <property type="match status" value="1"/>
</dbReference>
<dbReference type="OrthoDB" id="1684633at2"/>
<dbReference type="InterPro" id="IPR052048">
    <property type="entry name" value="ST_Response_Regulator"/>
</dbReference>
<dbReference type="Proteomes" id="UP000076476">
    <property type="component" value="Unassembled WGS sequence"/>
</dbReference>
<evidence type="ECO:0000256" key="1">
    <source>
        <dbReference type="PROSITE-ProRule" id="PRU00169"/>
    </source>
</evidence>
<dbReference type="PROSITE" id="PS50110">
    <property type="entry name" value="RESPONSE_REGULATORY"/>
    <property type="match status" value="1"/>
</dbReference>
<keyword evidence="1" id="KW-0597">Phosphoprotein</keyword>
<dbReference type="InterPro" id="IPR001789">
    <property type="entry name" value="Sig_transdc_resp-reg_receiver"/>
</dbReference>
<dbReference type="InterPro" id="IPR013972">
    <property type="entry name" value="YcbB"/>
</dbReference>
<evidence type="ECO:0000313" key="4">
    <source>
        <dbReference type="Proteomes" id="UP000076476"/>
    </source>
</evidence>
<evidence type="ECO:0000259" key="2">
    <source>
        <dbReference type="PROSITE" id="PS50110"/>
    </source>
</evidence>